<dbReference type="GO" id="GO:0009691">
    <property type="term" value="P:cytokinin biosynthetic process"/>
    <property type="evidence" value="ECO:0007669"/>
    <property type="project" value="UniProtKB-UniRule"/>
</dbReference>
<protein>
    <recommendedName>
        <fullName evidence="3">Cytokinin riboside 5'-monophosphate phosphoribohydrolase</fullName>
        <ecNumber evidence="3">3.2.2.n1</ecNumber>
    </recommendedName>
</protein>
<dbReference type="NCBIfam" id="TIGR00730">
    <property type="entry name" value="Rossman fold protein, TIGR00730 family"/>
    <property type="match status" value="1"/>
</dbReference>
<evidence type="ECO:0000256" key="3">
    <source>
        <dbReference type="RuleBase" id="RU363015"/>
    </source>
</evidence>
<evidence type="ECO:0000256" key="2">
    <source>
        <dbReference type="ARBA" id="ARBA00006763"/>
    </source>
</evidence>
<dbReference type="EC" id="3.2.2.n1" evidence="3"/>
<comment type="similarity">
    <text evidence="2 3">Belongs to the LOG family.</text>
</comment>
<comment type="catalytic activity">
    <reaction evidence="1">
        <text>AMP + H2O = D-ribose 5-phosphate + adenine</text>
        <dbReference type="Rhea" id="RHEA:20129"/>
        <dbReference type="ChEBI" id="CHEBI:15377"/>
        <dbReference type="ChEBI" id="CHEBI:16708"/>
        <dbReference type="ChEBI" id="CHEBI:78346"/>
        <dbReference type="ChEBI" id="CHEBI:456215"/>
        <dbReference type="EC" id="3.2.2.4"/>
    </reaction>
</comment>
<keyword evidence="5" id="KW-1185">Reference proteome</keyword>
<evidence type="ECO:0000256" key="1">
    <source>
        <dbReference type="ARBA" id="ARBA00000274"/>
    </source>
</evidence>
<dbReference type="OrthoDB" id="9801098at2"/>
<evidence type="ECO:0000313" key="4">
    <source>
        <dbReference type="EMBL" id="CDG21933.1"/>
    </source>
</evidence>
<dbReference type="Pfam" id="PF03641">
    <property type="entry name" value="Lysine_decarbox"/>
    <property type="match status" value="1"/>
</dbReference>
<name>A0A068R402_9GAMM</name>
<dbReference type="SUPFAM" id="SSF102405">
    <property type="entry name" value="MCP/YpsA-like"/>
    <property type="match status" value="1"/>
</dbReference>
<dbReference type="InterPro" id="IPR031100">
    <property type="entry name" value="LOG_fam"/>
</dbReference>
<dbReference type="PANTHER" id="PTHR31223">
    <property type="entry name" value="LOG FAMILY PROTEIN YJL055W"/>
    <property type="match status" value="1"/>
</dbReference>
<dbReference type="GO" id="GO:0005829">
    <property type="term" value="C:cytosol"/>
    <property type="evidence" value="ECO:0007669"/>
    <property type="project" value="TreeGrafter"/>
</dbReference>
<sequence length="204" mass="22577">MKDVSINNFLAVNGDIKSIAVYCGSSLGVSDIYQESAISFAKELVKRGITLVYGGASVGIMGTVADTVLKAGGKVIGVIPSFLEKREISHKNLSELHIVETMHQRKHKMIELAEGFVALPGGFGTLEELSEVLTWSMIGLNSKPCGILNINQFYDPLISMFDKMADEQFLQEKYRHMAIVEQDPVALLDRFNDYQAPSVKTYRQ</sequence>
<dbReference type="Proteomes" id="UP000032735">
    <property type="component" value="Chromosome"/>
</dbReference>
<keyword evidence="3" id="KW-0378">Hydrolase</keyword>
<dbReference type="PANTHER" id="PTHR31223:SF70">
    <property type="entry name" value="LOG FAMILY PROTEIN YJL055W"/>
    <property type="match status" value="1"/>
</dbReference>
<reference evidence="4 5" key="1">
    <citation type="submission" date="2013-07" db="EMBL/GenBank/DDBJ databases">
        <authorList>
            <person name="Genoscope - CEA"/>
        </authorList>
    </citation>
    <scope>NUCLEOTIDE SEQUENCE [LARGE SCALE GENOMIC DNA]</scope>
    <source>
        <strain evidence="4 5">G6</strain>
    </source>
</reference>
<dbReference type="EMBL" id="FO704551">
    <property type="protein sequence ID" value="CDG21933.1"/>
    <property type="molecule type" value="Genomic_DNA"/>
</dbReference>
<dbReference type="GO" id="GO:0008714">
    <property type="term" value="F:AMP nucleosidase activity"/>
    <property type="evidence" value="ECO:0007669"/>
    <property type="project" value="UniProtKB-EC"/>
</dbReference>
<dbReference type="STRING" id="1354304.XPG1_2278"/>
<dbReference type="InterPro" id="IPR005269">
    <property type="entry name" value="LOG"/>
</dbReference>
<proteinExistence type="inferred from homology"/>
<gene>
    <name evidence="4" type="ORF">XPG1_2278</name>
</gene>
<keyword evidence="3" id="KW-0203">Cytokinin biosynthesis</keyword>
<dbReference type="RefSeq" id="WP_045958987.1">
    <property type="nucleotide sequence ID" value="NZ_FO704551.1"/>
</dbReference>
<dbReference type="HOGENOM" id="CLU_058336_4_2_6"/>
<dbReference type="KEGG" id="xpo:XPG1_2278"/>
<accession>A0A068R402</accession>
<dbReference type="Gene3D" id="3.40.50.450">
    <property type="match status" value="1"/>
</dbReference>
<evidence type="ECO:0000313" key="5">
    <source>
        <dbReference type="Proteomes" id="UP000032735"/>
    </source>
</evidence>
<organism evidence="4 5">
    <name type="scientific">Xenorhabdus poinarii G6</name>
    <dbReference type="NCBI Taxonomy" id="1354304"/>
    <lineage>
        <taxon>Bacteria</taxon>
        <taxon>Pseudomonadati</taxon>
        <taxon>Pseudomonadota</taxon>
        <taxon>Gammaproteobacteria</taxon>
        <taxon>Enterobacterales</taxon>
        <taxon>Morganellaceae</taxon>
        <taxon>Xenorhabdus</taxon>
    </lineage>
</organism>
<dbReference type="AlphaFoldDB" id="A0A068R402"/>